<dbReference type="EMBL" id="LR134356">
    <property type="protein sequence ID" value="VEG58604.1"/>
    <property type="molecule type" value="Genomic_DNA"/>
</dbReference>
<organism evidence="2 3">
    <name type="scientific">Mycolicibacterium aurum</name>
    <name type="common">Mycobacterium aurum</name>
    <dbReference type="NCBI Taxonomy" id="1791"/>
    <lineage>
        <taxon>Bacteria</taxon>
        <taxon>Bacillati</taxon>
        <taxon>Actinomycetota</taxon>
        <taxon>Actinomycetes</taxon>
        <taxon>Mycobacteriales</taxon>
        <taxon>Mycobacteriaceae</taxon>
        <taxon>Mycolicibacterium</taxon>
    </lineage>
</organism>
<dbReference type="OrthoDB" id="4377018at2"/>
<accession>A0A448J1V8</accession>
<dbReference type="InterPro" id="IPR031493">
    <property type="entry name" value="Zinc_ribbon_15"/>
</dbReference>
<feature type="domain" description="Zinc-ribbon 15" evidence="1">
    <location>
        <begin position="22"/>
        <end position="66"/>
    </location>
</feature>
<gene>
    <name evidence="2" type="ORF">NCTC10437_05636</name>
</gene>
<evidence type="ECO:0000313" key="2">
    <source>
        <dbReference type="EMBL" id="VEG58604.1"/>
    </source>
</evidence>
<reference evidence="2 3" key="1">
    <citation type="submission" date="2018-12" db="EMBL/GenBank/DDBJ databases">
        <authorList>
            <consortium name="Pathogen Informatics"/>
        </authorList>
    </citation>
    <scope>NUCLEOTIDE SEQUENCE [LARGE SCALE GENOMIC DNA]</scope>
    <source>
        <strain evidence="2 3">NCTC10437</strain>
    </source>
</reference>
<dbReference type="STRING" id="1791.GCA_001049355_01508"/>
<protein>
    <recommendedName>
        <fullName evidence="1">Zinc-ribbon 15 domain-containing protein</fullName>
    </recommendedName>
</protein>
<dbReference type="KEGG" id="mauu:NCTC10437_05636"/>
<name>A0A448J1V8_MYCAU</name>
<dbReference type="Pfam" id="PF17032">
    <property type="entry name" value="Zn_ribbon_15"/>
    <property type="match status" value="1"/>
</dbReference>
<keyword evidence="3" id="KW-1185">Reference proteome</keyword>
<evidence type="ECO:0000259" key="1">
    <source>
        <dbReference type="Pfam" id="PF17032"/>
    </source>
</evidence>
<sequence length="68" mass="7969">MLFFLFGYGTKQKPLGSGETRTCPRCHNTTQWTRMREFKQFTLFFVPVARWKRRQFEMCGICGAAVAV</sequence>
<evidence type="ECO:0000313" key="3">
    <source>
        <dbReference type="Proteomes" id="UP000279306"/>
    </source>
</evidence>
<proteinExistence type="predicted"/>
<dbReference type="RefSeq" id="WP_048631426.1">
    <property type="nucleotide sequence ID" value="NZ_CVQQ01000003.1"/>
</dbReference>
<dbReference type="Proteomes" id="UP000279306">
    <property type="component" value="Chromosome"/>
</dbReference>
<dbReference type="AlphaFoldDB" id="A0A448J1V8"/>